<name>A0AC61TRP3_9CAUD</name>
<keyword evidence="1" id="KW-0540">Nuclease</keyword>
<evidence type="ECO:0000313" key="1">
    <source>
        <dbReference type="EMBL" id="UNH58356.1"/>
    </source>
</evidence>
<reference evidence="1" key="1">
    <citation type="submission" date="2022-02" db="EMBL/GenBank/DDBJ databases">
        <authorList>
            <person name="Nazir A."/>
            <person name="Chen Y."/>
            <person name="Liu Y."/>
        </authorList>
    </citation>
    <scope>NUCLEOTIDE SEQUENCE</scope>
</reference>
<dbReference type="Proteomes" id="UP000829276">
    <property type="component" value="Segment"/>
</dbReference>
<evidence type="ECO:0000313" key="2">
    <source>
        <dbReference type="Proteomes" id="UP000829276"/>
    </source>
</evidence>
<keyword evidence="1" id="KW-0255">Endonuclease</keyword>
<proteinExistence type="predicted"/>
<protein>
    <submittedName>
        <fullName evidence="1">Endonuclease</fullName>
    </submittedName>
</protein>
<keyword evidence="1" id="KW-0378">Hydrolase</keyword>
<organism evidence="1 2">
    <name type="scientific">Bacillus phage vB_BsuS_PJN02</name>
    <dbReference type="NCBI Taxonomy" id="2920374"/>
    <lineage>
        <taxon>Viruses</taxon>
        <taxon>Duplodnaviria</taxon>
        <taxon>Heunggongvirae</taxon>
        <taxon>Uroviricota</taxon>
        <taxon>Caudoviricetes</taxon>
        <taxon>Heleneionescovirinae</taxon>
        <taxon>Zhangjivirus</taxon>
        <taxon>Zhangjivirus PJN02</taxon>
    </lineage>
</organism>
<dbReference type="EMBL" id="OM634653">
    <property type="protein sequence ID" value="UNH58356.1"/>
    <property type="molecule type" value="Genomic_DNA"/>
</dbReference>
<accession>A0AC61TRP3</accession>
<keyword evidence="2" id="KW-1185">Reference proteome</keyword>
<sequence length="211" mass="24518">MLGFIYADGCVRANQGNMKNKGLGLEITLQELDKEHLFKFAKCLKLDESVVKKRASKSNGKCYNSYRITLTSTKMCNYLINKGVTLRKFLTLEFPSTEIINEELQRHFIRGYFDGDGNIGLRNTQRYKNCPRITLLGTENFLNDTKNLFEDILNVTNVKLQLKQNNKAFSYQKSGNDARKILRYMYDGASIYLDRKYKIYEQIFAVLDRNV</sequence>